<organism evidence="3 4">
    <name type="scientific">Fulvivirga marina</name>
    <dbReference type="NCBI Taxonomy" id="2494733"/>
    <lineage>
        <taxon>Bacteria</taxon>
        <taxon>Pseudomonadati</taxon>
        <taxon>Bacteroidota</taxon>
        <taxon>Cytophagia</taxon>
        <taxon>Cytophagales</taxon>
        <taxon>Fulvivirgaceae</taxon>
        <taxon>Fulvivirga</taxon>
    </lineage>
</organism>
<dbReference type="Gene3D" id="2.60.40.10">
    <property type="entry name" value="Immunoglobulins"/>
    <property type="match status" value="4"/>
</dbReference>
<feature type="signal peptide" evidence="1">
    <location>
        <begin position="1"/>
        <end position="21"/>
    </location>
</feature>
<comment type="caution">
    <text evidence="3">The sequence shown here is derived from an EMBL/GenBank/DDBJ whole genome shotgun (WGS) entry which is preliminary data.</text>
</comment>
<dbReference type="SUPFAM" id="SSF49265">
    <property type="entry name" value="Fibronectin type III"/>
    <property type="match status" value="2"/>
</dbReference>
<keyword evidence="4" id="KW-1185">Reference proteome</keyword>
<dbReference type="EMBL" id="JAEUGD010000064">
    <property type="protein sequence ID" value="MBL6448456.1"/>
    <property type="molecule type" value="Genomic_DNA"/>
</dbReference>
<sequence>MRRLKYYIAAFALAITSAASGQNEETAAIKVITTSADEGVIIRWAPTTPVAWQLANNYGYMLTRYTLYPSDSLGYSEKIKLTPNGLHVLPENDWEGVANSDKWAAIAAQAIYGEDFVLADPGEGATSFVNAAAEQENRFSFSLLAADVSIATAEAMGLRWVDKTAVKGTTYVYRVELNKQMENYPVERGSSKITFTAPKSLPKPSNVEATFGDHSVNISWNTFYLDGIYSSYVVERSDDGGKSFHLPDDLQFFSLKKEGSGPLEKMYYMDSIPDNNMSYQYRVVGITPFGEKGPPSIPVAGQGYVSLGDAIPVIAETVVMKDGMVNIIWKFAHDLIGQVKHFTVDRGPKAGGPYQLVSGNIPTGTMAFQDTQPLSVNYYVIKAYGKHGEVRQSFPAMVQLEDSIPPATPVGLEGKVDDNGRVTITWQPNTEQDLYGYRVFRSNALKEEYIQVTEAAINTAGFTDSININTLTEEIIYTVTAQDRRYNQSGYAQPLILKRPDIVPPDQPVLKSVTPGEGTVFIDWYPASATDIAGYKLFRKKAGSTIWKEFLLPKDSTSFKDELADTGTPYNYSLMAVDDDNLASEATQFSAQPLAMPLPAISKVSHQADREQKQISLSWKYPVAYAEVIVYRSENQAPLRQYARINDGEKIFTDYQLKVGTLYKYRFKVIDKNGEESPISDEIEIQY</sequence>
<name>A0A937KCT3_9BACT</name>
<dbReference type="InterPro" id="IPR036116">
    <property type="entry name" value="FN3_sf"/>
</dbReference>
<evidence type="ECO:0000259" key="2">
    <source>
        <dbReference type="PROSITE" id="PS50853"/>
    </source>
</evidence>
<gene>
    <name evidence="3" type="ORF">JMN32_19240</name>
</gene>
<dbReference type="RefSeq" id="WP_202857995.1">
    <property type="nucleotide sequence ID" value="NZ_JAEUGD010000064.1"/>
</dbReference>
<dbReference type="Proteomes" id="UP000614216">
    <property type="component" value="Unassembled WGS sequence"/>
</dbReference>
<feature type="domain" description="Fibronectin type-III" evidence="2">
    <location>
        <begin position="504"/>
        <end position="599"/>
    </location>
</feature>
<reference evidence="3" key="1">
    <citation type="submission" date="2021-01" db="EMBL/GenBank/DDBJ databases">
        <title>Fulvivirga kasyanovii gen. nov., sp nov., a novel member of the phylum Bacteroidetes isolated from seawater in a mussel farm.</title>
        <authorList>
            <person name="Zhao L.-H."/>
            <person name="Wang Z.-J."/>
        </authorList>
    </citation>
    <scope>NUCLEOTIDE SEQUENCE</scope>
    <source>
        <strain evidence="3">29W222</strain>
    </source>
</reference>
<dbReference type="PROSITE" id="PS50853">
    <property type="entry name" value="FN3"/>
    <property type="match status" value="1"/>
</dbReference>
<proteinExistence type="predicted"/>
<accession>A0A937KCT3</accession>
<dbReference type="InterPro" id="IPR013783">
    <property type="entry name" value="Ig-like_fold"/>
</dbReference>
<dbReference type="SMART" id="SM00060">
    <property type="entry name" value="FN3"/>
    <property type="match status" value="4"/>
</dbReference>
<evidence type="ECO:0000256" key="1">
    <source>
        <dbReference type="SAM" id="SignalP"/>
    </source>
</evidence>
<evidence type="ECO:0000313" key="4">
    <source>
        <dbReference type="Proteomes" id="UP000614216"/>
    </source>
</evidence>
<keyword evidence="1" id="KW-0732">Signal</keyword>
<feature type="chain" id="PRO_5037244313" description="Fibronectin type-III domain-containing protein" evidence="1">
    <location>
        <begin position="22"/>
        <end position="687"/>
    </location>
</feature>
<evidence type="ECO:0000313" key="3">
    <source>
        <dbReference type="EMBL" id="MBL6448456.1"/>
    </source>
</evidence>
<dbReference type="InterPro" id="IPR003961">
    <property type="entry name" value="FN3_dom"/>
</dbReference>
<protein>
    <recommendedName>
        <fullName evidence="2">Fibronectin type-III domain-containing protein</fullName>
    </recommendedName>
</protein>
<dbReference type="AlphaFoldDB" id="A0A937KCT3"/>